<dbReference type="Gene3D" id="3.40.1050.10">
    <property type="entry name" value="Carbonic anhydrase"/>
    <property type="match status" value="1"/>
</dbReference>
<dbReference type="CDD" id="cd03379">
    <property type="entry name" value="beta_CA_cladeD"/>
    <property type="match status" value="1"/>
</dbReference>
<gene>
    <name evidence="6" type="ORF">DMC30DRAFT_359286</name>
</gene>
<dbReference type="Proteomes" id="UP000311382">
    <property type="component" value="Unassembled WGS sequence"/>
</dbReference>
<comment type="function">
    <text evidence="5">Reversible hydration of carbon dioxide.</text>
</comment>
<accession>A0A5C5G654</accession>
<dbReference type="AlphaFoldDB" id="A0A5C5G654"/>
<keyword evidence="3 4" id="KW-0862">Zinc</keyword>
<dbReference type="PANTHER" id="PTHR43175:SF3">
    <property type="entry name" value="CARBON DISULFIDE HYDROLASE"/>
    <property type="match status" value="1"/>
</dbReference>
<keyword evidence="7" id="KW-1185">Reference proteome</keyword>
<evidence type="ECO:0000313" key="6">
    <source>
        <dbReference type="EMBL" id="TNY23956.1"/>
    </source>
</evidence>
<protein>
    <recommendedName>
        <fullName evidence="5">Carbonic anhydrase</fullName>
        <ecNumber evidence="5">4.2.1.1</ecNumber>
    </recommendedName>
    <alternativeName>
        <fullName evidence="5">Carbonate dehydratase</fullName>
    </alternativeName>
</protein>
<dbReference type="GO" id="GO:0008270">
    <property type="term" value="F:zinc ion binding"/>
    <property type="evidence" value="ECO:0007669"/>
    <property type="project" value="UniProtKB-UniRule"/>
</dbReference>
<name>A0A5C5G654_9BASI</name>
<evidence type="ECO:0000256" key="4">
    <source>
        <dbReference type="PIRSR" id="PIRSR601765-1"/>
    </source>
</evidence>
<comment type="cofactor">
    <cofactor evidence="4">
        <name>Zn(2+)</name>
        <dbReference type="ChEBI" id="CHEBI:29105"/>
    </cofactor>
    <text evidence="4">Binds 1 zinc ion per subunit.</text>
</comment>
<feature type="binding site" evidence="4">
    <location>
        <position position="37"/>
    </location>
    <ligand>
        <name>Zn(2+)</name>
        <dbReference type="ChEBI" id="CHEBI:29105"/>
    </ligand>
</feature>
<sequence length="171" mass="18763">MAFAGEIGRNNDKYVTSFGDKGSLPLPPSKKVAVLSCMDARFDSFASLGLSEGDAHHIRNAGGRFHPDAVRSLVISQELLGTREVVVVHHTDCGMLTFTSDAARRLILGRDNLGVEGKKEVERLEFREFSDLDQSVRDDVEAIKAHPLILEGTAVSGRIYEVETGKVRRVL</sequence>
<dbReference type="OrthoDB" id="10248475at2759"/>
<evidence type="ECO:0000256" key="5">
    <source>
        <dbReference type="RuleBase" id="RU003956"/>
    </source>
</evidence>
<evidence type="ECO:0000256" key="1">
    <source>
        <dbReference type="ARBA" id="ARBA00006217"/>
    </source>
</evidence>
<dbReference type="STRING" id="5288.A0A5C5G654"/>
<keyword evidence="2 4" id="KW-0479">Metal-binding</keyword>
<dbReference type="SMART" id="SM00947">
    <property type="entry name" value="Pro_CA"/>
    <property type="match status" value="1"/>
</dbReference>
<feature type="binding site" evidence="4">
    <location>
        <position position="90"/>
    </location>
    <ligand>
        <name>Zn(2+)</name>
        <dbReference type="ChEBI" id="CHEBI:29105"/>
    </ligand>
</feature>
<organism evidence="6 7">
    <name type="scientific">Rhodotorula diobovata</name>
    <dbReference type="NCBI Taxonomy" id="5288"/>
    <lineage>
        <taxon>Eukaryota</taxon>
        <taxon>Fungi</taxon>
        <taxon>Dikarya</taxon>
        <taxon>Basidiomycota</taxon>
        <taxon>Pucciniomycotina</taxon>
        <taxon>Microbotryomycetes</taxon>
        <taxon>Sporidiobolales</taxon>
        <taxon>Sporidiobolaceae</taxon>
        <taxon>Rhodotorula</taxon>
    </lineage>
</organism>
<dbReference type="SUPFAM" id="SSF53056">
    <property type="entry name" value="beta-carbonic anhydrase, cab"/>
    <property type="match status" value="1"/>
</dbReference>
<dbReference type="InterPro" id="IPR036874">
    <property type="entry name" value="Carbonic_anhydrase_sf"/>
</dbReference>
<dbReference type="EMBL" id="SOZI01000006">
    <property type="protein sequence ID" value="TNY23956.1"/>
    <property type="molecule type" value="Genomic_DNA"/>
</dbReference>
<feature type="binding site" evidence="4">
    <location>
        <position position="39"/>
    </location>
    <ligand>
        <name>Zn(2+)</name>
        <dbReference type="ChEBI" id="CHEBI:29105"/>
    </ligand>
</feature>
<dbReference type="Pfam" id="PF00484">
    <property type="entry name" value="Pro_CA"/>
    <property type="match status" value="1"/>
</dbReference>
<reference evidence="6 7" key="1">
    <citation type="submission" date="2019-03" db="EMBL/GenBank/DDBJ databases">
        <title>Rhodosporidium diobovatum UCD-FST 08-225 genome sequencing, assembly, and annotation.</title>
        <authorList>
            <person name="Fakankun I.U."/>
            <person name="Fristensky B."/>
            <person name="Levin D.B."/>
        </authorList>
    </citation>
    <scope>NUCLEOTIDE SEQUENCE [LARGE SCALE GENOMIC DNA]</scope>
    <source>
        <strain evidence="6 7">UCD-FST 08-225</strain>
    </source>
</reference>
<evidence type="ECO:0000256" key="3">
    <source>
        <dbReference type="ARBA" id="ARBA00022833"/>
    </source>
</evidence>
<comment type="caution">
    <text evidence="6">The sequence shown here is derived from an EMBL/GenBank/DDBJ whole genome shotgun (WGS) entry which is preliminary data.</text>
</comment>
<comment type="catalytic activity">
    <reaction evidence="5">
        <text>hydrogencarbonate + H(+) = CO2 + H2O</text>
        <dbReference type="Rhea" id="RHEA:10748"/>
        <dbReference type="ChEBI" id="CHEBI:15377"/>
        <dbReference type="ChEBI" id="CHEBI:15378"/>
        <dbReference type="ChEBI" id="CHEBI:16526"/>
        <dbReference type="ChEBI" id="CHEBI:17544"/>
        <dbReference type="EC" id="4.2.1.1"/>
    </reaction>
</comment>
<feature type="binding site" evidence="4">
    <location>
        <position position="93"/>
    </location>
    <ligand>
        <name>Zn(2+)</name>
        <dbReference type="ChEBI" id="CHEBI:29105"/>
    </ligand>
</feature>
<dbReference type="InterPro" id="IPR001765">
    <property type="entry name" value="Carbonic_anhydrase"/>
</dbReference>
<dbReference type="EC" id="4.2.1.1" evidence="5"/>
<proteinExistence type="inferred from homology"/>
<dbReference type="PANTHER" id="PTHR43175">
    <property type="entry name" value="CARBONIC ANHYDRASE"/>
    <property type="match status" value="1"/>
</dbReference>
<comment type="similarity">
    <text evidence="1 5">Belongs to the beta-class carbonic anhydrase family.</text>
</comment>
<evidence type="ECO:0000256" key="2">
    <source>
        <dbReference type="ARBA" id="ARBA00022723"/>
    </source>
</evidence>
<dbReference type="GO" id="GO:0004089">
    <property type="term" value="F:carbonate dehydratase activity"/>
    <property type="evidence" value="ECO:0007669"/>
    <property type="project" value="UniProtKB-UniRule"/>
</dbReference>
<keyword evidence="5" id="KW-0456">Lyase</keyword>
<evidence type="ECO:0000313" key="7">
    <source>
        <dbReference type="Proteomes" id="UP000311382"/>
    </source>
</evidence>